<evidence type="ECO:0000256" key="2">
    <source>
        <dbReference type="ARBA" id="ARBA00022833"/>
    </source>
</evidence>
<organism evidence="6 10">
    <name type="scientific">Didymodactylos carnosus</name>
    <dbReference type="NCBI Taxonomy" id="1234261"/>
    <lineage>
        <taxon>Eukaryota</taxon>
        <taxon>Metazoa</taxon>
        <taxon>Spiralia</taxon>
        <taxon>Gnathifera</taxon>
        <taxon>Rotifera</taxon>
        <taxon>Eurotatoria</taxon>
        <taxon>Bdelloidea</taxon>
        <taxon>Philodinida</taxon>
        <taxon>Philodinidae</taxon>
        <taxon>Didymodactylos</taxon>
    </lineage>
</organism>
<feature type="region of interest" description="Disordered" evidence="4">
    <location>
        <begin position="134"/>
        <end position="252"/>
    </location>
</feature>
<evidence type="ECO:0000256" key="3">
    <source>
        <dbReference type="PROSITE-ProRule" id="PRU00175"/>
    </source>
</evidence>
<dbReference type="PROSITE" id="PS50089">
    <property type="entry name" value="ZF_RING_2"/>
    <property type="match status" value="1"/>
</dbReference>
<feature type="compositionally biased region" description="Basic residues" evidence="4">
    <location>
        <begin position="235"/>
        <end position="247"/>
    </location>
</feature>
<keyword evidence="1 3" id="KW-0863">Zinc-finger</keyword>
<feature type="region of interest" description="Disordered" evidence="4">
    <location>
        <begin position="89"/>
        <end position="114"/>
    </location>
</feature>
<feature type="compositionally biased region" description="Polar residues" evidence="4">
    <location>
        <begin position="149"/>
        <end position="159"/>
    </location>
</feature>
<gene>
    <name evidence="6" type="ORF">GPM918_LOCUS13097</name>
    <name evidence="7" type="ORF">OVA965_LOCUS14748</name>
    <name evidence="8" type="ORF">SRO942_LOCUS13097</name>
    <name evidence="9" type="ORF">TMI583_LOCUS14752</name>
</gene>
<evidence type="ECO:0000313" key="7">
    <source>
        <dbReference type="EMBL" id="CAF1004878.1"/>
    </source>
</evidence>
<evidence type="ECO:0000259" key="5">
    <source>
        <dbReference type="PROSITE" id="PS50089"/>
    </source>
</evidence>
<name>A0A814FN20_9BILA</name>
<keyword evidence="1 3" id="KW-0479">Metal-binding</keyword>
<keyword evidence="10" id="KW-1185">Reference proteome</keyword>
<sequence length="911" mass="105069">MAALADITDKPNLRPTKQLAAGGKTIYKHHNPNKPSTRSYIHASWNETASSSSIPGLTDPFSIRNQNVQYSLNKRQNWNLLQQFRNEIANESTSSSESEEEAQQRIKKKKSTRPHKTKYRLYEFHNTNLQANCVGITSSGSGKEKIQRPQKTYMQTNVPNRFRANNSTNTNTNVNAEVTTNQRQQQQRQQQAARTNRQGGGNEADEEDEQQQYDQDVDVTYYASVPPPRENKLANVRKSHGKSKKTKGSTQRARFNQIQENIQLAQHVEQDSDEPPTPETSSYPSSVPKLMLDSFIQPVTAADENADSLQSSSIIINLETEHDPKASIIYVPNEKERHDEHRKELLNLSRSQKVNNTTTTSKKLQRTISREEKLYNRAMKQYMKSGGALPIREANGDKELDFDTLPNKKSHTHSMEMSFRSVLLNRSSVQFDNMINEYGKNFVDAKCYPLKYLIRITDHVKQAANRFKSHWEELIKKSTKNKLINPSLDHCFDLFPLYCTLDTYLVIVFDDDEQLLPVTTTTTSSSSEYLHARVAINIDVYSDTLELENLNDSVPYTVNDLIEKAIDFVTMLPFDTFKPIDNELHRRKFKQNVGNDMSDSEFVNHQIKQIQLIDRNTKNATTKTEEKLEEDFVPVEIEEYELVKPSICTTCYRDMDQTVEATALRECAHWLCNDCWKQYLEMSVKRVTICLCPEWNCSSLVDVGKQSNHMTCSCGAEFCWTCYGWWREHTNPETGAFKCPQTTRALQEETLVKQRNDARKHYFTAITHRRERLYELQQKRLEHAKRLISTIPFEKVNEFSTDVIQKQIDKREALLKHAKEMAMYLDYLHRICEFVAVSADGYGNNEPAFSYSLSILETCAFNMSQTLEGGKGTKAIDQLKEFHNKCQKEIERLRRAVALRDLRLKTGYMTG</sequence>
<dbReference type="Proteomes" id="UP000677228">
    <property type="component" value="Unassembled WGS sequence"/>
</dbReference>
<dbReference type="EMBL" id="CAJNOK010006476">
    <property type="protein sequence ID" value="CAF1004878.1"/>
    <property type="molecule type" value="Genomic_DNA"/>
</dbReference>
<keyword evidence="2" id="KW-0862">Zinc</keyword>
<dbReference type="Gene3D" id="1.20.120.1750">
    <property type="match status" value="1"/>
</dbReference>
<dbReference type="Proteomes" id="UP000681722">
    <property type="component" value="Unassembled WGS sequence"/>
</dbReference>
<feature type="domain" description="RING-type" evidence="5">
    <location>
        <begin position="648"/>
        <end position="693"/>
    </location>
</feature>
<feature type="compositionally biased region" description="Low complexity" evidence="4">
    <location>
        <begin position="164"/>
        <end position="197"/>
    </location>
</feature>
<evidence type="ECO:0000313" key="6">
    <source>
        <dbReference type="EMBL" id="CAF0987868.1"/>
    </source>
</evidence>
<reference evidence="6" key="1">
    <citation type="submission" date="2021-02" db="EMBL/GenBank/DDBJ databases">
        <authorList>
            <person name="Nowell W R."/>
        </authorList>
    </citation>
    <scope>NUCLEOTIDE SEQUENCE</scope>
</reference>
<dbReference type="SUPFAM" id="SSF57850">
    <property type="entry name" value="RING/U-box"/>
    <property type="match status" value="2"/>
</dbReference>
<evidence type="ECO:0000313" key="9">
    <source>
        <dbReference type="EMBL" id="CAF3774116.1"/>
    </source>
</evidence>
<evidence type="ECO:0000313" key="10">
    <source>
        <dbReference type="Proteomes" id="UP000663829"/>
    </source>
</evidence>
<dbReference type="EMBL" id="CAJNOQ010002957">
    <property type="protein sequence ID" value="CAF0987868.1"/>
    <property type="molecule type" value="Genomic_DNA"/>
</dbReference>
<dbReference type="GO" id="GO:0008270">
    <property type="term" value="F:zinc ion binding"/>
    <property type="evidence" value="ECO:0007669"/>
    <property type="project" value="UniProtKB-KW"/>
</dbReference>
<dbReference type="AlphaFoldDB" id="A0A814FN20"/>
<dbReference type="EMBL" id="CAJOBC010002957">
    <property type="protein sequence ID" value="CAF3760043.1"/>
    <property type="molecule type" value="Genomic_DNA"/>
</dbReference>
<evidence type="ECO:0000256" key="4">
    <source>
        <dbReference type="SAM" id="MobiDB-lite"/>
    </source>
</evidence>
<comment type="caution">
    <text evidence="6">The sequence shown here is derived from an EMBL/GenBank/DDBJ whole genome shotgun (WGS) entry which is preliminary data.</text>
</comment>
<feature type="region of interest" description="Disordered" evidence="4">
    <location>
        <begin position="267"/>
        <end position="287"/>
    </location>
</feature>
<dbReference type="OrthoDB" id="1431934at2759"/>
<accession>A0A814FN20</accession>
<feature type="compositionally biased region" description="Acidic residues" evidence="4">
    <location>
        <begin position="203"/>
        <end position="217"/>
    </location>
</feature>
<dbReference type="Proteomes" id="UP000663829">
    <property type="component" value="Unassembled WGS sequence"/>
</dbReference>
<dbReference type="EMBL" id="CAJOBA010006484">
    <property type="protein sequence ID" value="CAF3774116.1"/>
    <property type="molecule type" value="Genomic_DNA"/>
</dbReference>
<proteinExistence type="predicted"/>
<dbReference type="Proteomes" id="UP000682733">
    <property type="component" value="Unassembled WGS sequence"/>
</dbReference>
<evidence type="ECO:0000313" key="8">
    <source>
        <dbReference type="EMBL" id="CAF3760043.1"/>
    </source>
</evidence>
<dbReference type="InterPro" id="IPR001841">
    <property type="entry name" value="Znf_RING"/>
</dbReference>
<protein>
    <recommendedName>
        <fullName evidence="5">RING-type domain-containing protein</fullName>
    </recommendedName>
</protein>
<evidence type="ECO:0000256" key="1">
    <source>
        <dbReference type="ARBA" id="ARBA00022771"/>
    </source>
</evidence>
<feature type="compositionally biased region" description="Basic residues" evidence="4">
    <location>
        <begin position="105"/>
        <end position="114"/>
    </location>
</feature>